<evidence type="ECO:0000313" key="4">
    <source>
        <dbReference type="EMBL" id="TRY70543.1"/>
    </source>
</evidence>
<dbReference type="EMBL" id="VCGU01000009">
    <property type="protein sequence ID" value="TRY70543.1"/>
    <property type="molecule type" value="Genomic_DNA"/>
</dbReference>
<comment type="caution">
    <text evidence="4">The sequence shown here is derived from an EMBL/GenBank/DDBJ whole genome shotgun (WGS) entry which is preliminary data.</text>
</comment>
<feature type="domain" description="Chitin-binding type-2" evidence="3">
    <location>
        <begin position="158"/>
        <end position="221"/>
    </location>
</feature>
<dbReference type="AlphaFoldDB" id="A0A553NYM7"/>
<dbReference type="SMART" id="SM00494">
    <property type="entry name" value="ChtBD2"/>
    <property type="match status" value="1"/>
</dbReference>
<feature type="compositionally biased region" description="Basic residues" evidence="1">
    <location>
        <begin position="340"/>
        <end position="369"/>
    </location>
</feature>
<feature type="chain" id="PRO_5022087140" description="Chitin-binding type-2 domain-containing protein" evidence="2">
    <location>
        <begin position="17"/>
        <end position="369"/>
    </location>
</feature>
<feature type="compositionally biased region" description="Basic residues" evidence="1">
    <location>
        <begin position="324"/>
        <end position="333"/>
    </location>
</feature>
<dbReference type="InterPro" id="IPR002557">
    <property type="entry name" value="Chitin-bd_dom"/>
</dbReference>
<dbReference type="Gene3D" id="2.170.140.10">
    <property type="entry name" value="Chitin binding domain"/>
    <property type="match status" value="1"/>
</dbReference>
<dbReference type="Proteomes" id="UP000318571">
    <property type="component" value="Chromosome 9"/>
</dbReference>
<gene>
    <name evidence="4" type="ORF">TCAL_13717</name>
</gene>
<dbReference type="Pfam" id="PF01607">
    <property type="entry name" value="CBM_14"/>
    <property type="match status" value="1"/>
</dbReference>
<feature type="region of interest" description="Disordered" evidence="1">
    <location>
        <begin position="318"/>
        <end position="369"/>
    </location>
</feature>
<dbReference type="PANTHER" id="PTHR22933">
    <property type="entry name" value="FI18007P1-RELATED"/>
    <property type="match status" value="1"/>
</dbReference>
<dbReference type="GO" id="GO:0008061">
    <property type="term" value="F:chitin binding"/>
    <property type="evidence" value="ECO:0007669"/>
    <property type="project" value="InterPro"/>
</dbReference>
<reference evidence="4 5" key="1">
    <citation type="journal article" date="2018" name="Nat. Ecol. Evol.">
        <title>Genomic signatures of mitonuclear coevolution across populations of Tigriopus californicus.</title>
        <authorList>
            <person name="Barreto F.S."/>
            <person name="Watson E.T."/>
            <person name="Lima T.G."/>
            <person name="Willett C.S."/>
            <person name="Edmands S."/>
            <person name="Li W."/>
            <person name="Burton R.S."/>
        </authorList>
    </citation>
    <scope>NUCLEOTIDE SEQUENCE [LARGE SCALE GENOMIC DNA]</scope>
    <source>
        <strain evidence="4 5">San Diego</strain>
    </source>
</reference>
<keyword evidence="2" id="KW-0732">Signal</keyword>
<dbReference type="GO" id="GO:0005576">
    <property type="term" value="C:extracellular region"/>
    <property type="evidence" value="ECO:0007669"/>
    <property type="project" value="InterPro"/>
</dbReference>
<feature type="signal peptide" evidence="2">
    <location>
        <begin position="1"/>
        <end position="16"/>
    </location>
</feature>
<keyword evidence="5" id="KW-1185">Reference proteome</keyword>
<dbReference type="SUPFAM" id="SSF57625">
    <property type="entry name" value="Invertebrate chitin-binding proteins"/>
    <property type="match status" value="1"/>
</dbReference>
<dbReference type="PROSITE" id="PS50940">
    <property type="entry name" value="CHIT_BIND_II"/>
    <property type="match status" value="1"/>
</dbReference>
<evidence type="ECO:0000313" key="5">
    <source>
        <dbReference type="Proteomes" id="UP000318571"/>
    </source>
</evidence>
<feature type="region of interest" description="Disordered" evidence="1">
    <location>
        <begin position="22"/>
        <end position="46"/>
    </location>
</feature>
<evidence type="ECO:0000256" key="2">
    <source>
        <dbReference type="SAM" id="SignalP"/>
    </source>
</evidence>
<name>A0A553NYM7_TIGCA</name>
<dbReference type="STRING" id="6832.A0A553NYM7"/>
<dbReference type="InterPro" id="IPR036508">
    <property type="entry name" value="Chitin-bd_dom_sf"/>
</dbReference>
<proteinExistence type="predicted"/>
<evidence type="ECO:0000256" key="1">
    <source>
        <dbReference type="SAM" id="MobiDB-lite"/>
    </source>
</evidence>
<dbReference type="PANTHER" id="PTHR22933:SF42">
    <property type="entry name" value="FI18455P1-RELATED"/>
    <property type="match status" value="1"/>
</dbReference>
<accession>A0A553NYM7</accession>
<sequence length="369" mass="39309">MKTIIVITLLVAGAIADGRQHQRQNRRFRGSRQFGRGGRAFRRGRQDAAAPVSSYGAASAPLPPLDNAPIDDYAIDDYATTGDYDYETPIPPLAPVAPVAPLGQYSSNGGANGVTNGGAFGDDALAGISDSNLAMLEKAVPGVPGQDYPIYASVPETPFTCDGQVEGGYYADPATQCQVFHICTADGFGGLAKYSFLCPNGTTFNQNYFICDWWFNFDCAEAEALYSRNDEIRAEQEANIGAVGAGDSGSAGTGNTGGDFDDSVAYDDSIAYDDYDLGVTESALNSYGVANTEAVPVFQDNSLSPALGSYGSPAAAAEEERAARRFRGGRRGRVNQGRSRSGRRFSGQRRNKQRQSGRRQGRQGRRFSG</sequence>
<protein>
    <recommendedName>
        <fullName evidence="3">Chitin-binding type-2 domain-containing protein</fullName>
    </recommendedName>
</protein>
<dbReference type="InterPro" id="IPR052976">
    <property type="entry name" value="Scoloptoxin-like"/>
</dbReference>
<evidence type="ECO:0000259" key="3">
    <source>
        <dbReference type="PROSITE" id="PS50940"/>
    </source>
</evidence>
<organism evidence="4 5">
    <name type="scientific">Tigriopus californicus</name>
    <name type="common">Marine copepod</name>
    <dbReference type="NCBI Taxonomy" id="6832"/>
    <lineage>
        <taxon>Eukaryota</taxon>
        <taxon>Metazoa</taxon>
        <taxon>Ecdysozoa</taxon>
        <taxon>Arthropoda</taxon>
        <taxon>Crustacea</taxon>
        <taxon>Multicrustacea</taxon>
        <taxon>Hexanauplia</taxon>
        <taxon>Copepoda</taxon>
        <taxon>Harpacticoida</taxon>
        <taxon>Harpacticidae</taxon>
        <taxon>Tigriopus</taxon>
    </lineage>
</organism>